<comment type="caution">
    <text evidence="2">The sequence shown here is derived from an EMBL/GenBank/DDBJ whole genome shotgun (WGS) entry which is preliminary data.</text>
</comment>
<dbReference type="GO" id="GO:0050135">
    <property type="term" value="F:NADP+ nucleosidase activity"/>
    <property type="evidence" value="ECO:0007669"/>
    <property type="project" value="InterPro"/>
</dbReference>
<feature type="domain" description="CD-NTase-associated protein 12/Pycsar effector protein TIR" evidence="1">
    <location>
        <begin position="130"/>
        <end position="250"/>
    </location>
</feature>
<reference evidence="2 3" key="1">
    <citation type="submission" date="2019-09" db="EMBL/GenBank/DDBJ databases">
        <title>Draft genome sequences of 48 bacterial type strains from the CCUG.</title>
        <authorList>
            <person name="Tunovic T."/>
            <person name="Pineiro-Iglesias B."/>
            <person name="Unosson C."/>
            <person name="Inganas E."/>
            <person name="Ohlen M."/>
            <person name="Cardew S."/>
            <person name="Jensie-Markopoulos S."/>
            <person name="Salva-Serra F."/>
            <person name="Jaen-Luchoro D."/>
            <person name="Karlsson R."/>
            <person name="Svensson-Stadler L."/>
            <person name="Chun J."/>
            <person name="Moore E."/>
        </authorList>
    </citation>
    <scope>NUCLEOTIDE SEQUENCE [LARGE SCALE GENOMIC DNA]</scope>
    <source>
        <strain evidence="2 3">CCUG 48643</strain>
    </source>
</reference>
<dbReference type="EMBL" id="VZPX01000004">
    <property type="protein sequence ID" value="KAB0482440.1"/>
    <property type="molecule type" value="Genomic_DNA"/>
</dbReference>
<evidence type="ECO:0000259" key="1">
    <source>
        <dbReference type="Pfam" id="PF10137"/>
    </source>
</evidence>
<evidence type="ECO:0000313" key="2">
    <source>
        <dbReference type="EMBL" id="KAB0482440.1"/>
    </source>
</evidence>
<sequence length="274" mass="30844">MNIEFLSNDFEKVSYLSNLLTSHATGGDADNSEYIQLRHELLKDSTLAPMLPGWLKLHRDLGSFWGFIKNKFGTYAERRTYLSEEFAPVCNFLEFGDTPTLKSTEPPFKTQQHMPQSSFLVTEVKPKKDKVFIVHGRDNEAKQEVARFVDSVGLTPIILHEQASGGKTIIEKIEHYADEVGFALVLYTACDLGRGIHETKVHPKQRARQNVVFEHGYLMAKLDRGNVCALVKGDIETPNDISGVVYVDLDVAGAWKTEVAQELKASGYTLKEFF</sequence>
<evidence type="ECO:0000313" key="3">
    <source>
        <dbReference type="Proteomes" id="UP000423756"/>
    </source>
</evidence>
<dbReference type="Proteomes" id="UP000423756">
    <property type="component" value="Unassembled WGS sequence"/>
</dbReference>
<name>A0A7V7NX34_9VIBR</name>
<accession>A0A7V7NX34</accession>
<dbReference type="GeneID" id="77344675"/>
<dbReference type="RefSeq" id="WP_137406583.1">
    <property type="nucleotide sequence ID" value="NZ_AP025467.1"/>
</dbReference>
<dbReference type="InterPro" id="IPR019302">
    <property type="entry name" value="CAP12/PCTIR_TIR_dom"/>
</dbReference>
<dbReference type="AlphaFoldDB" id="A0A7V7NX34"/>
<gene>
    <name evidence="2" type="ORF">F7Q91_03260</name>
</gene>
<protein>
    <recommendedName>
        <fullName evidence="1">CD-NTase-associated protein 12/Pycsar effector protein TIR domain-containing protein</fullName>
    </recommendedName>
</protein>
<organism evidence="2 3">
    <name type="scientific">Vibrio chagasii</name>
    <dbReference type="NCBI Taxonomy" id="170679"/>
    <lineage>
        <taxon>Bacteria</taxon>
        <taxon>Pseudomonadati</taxon>
        <taxon>Pseudomonadota</taxon>
        <taxon>Gammaproteobacteria</taxon>
        <taxon>Vibrionales</taxon>
        <taxon>Vibrionaceae</taxon>
        <taxon>Vibrio</taxon>
    </lineage>
</organism>
<dbReference type="Pfam" id="PF10137">
    <property type="entry name" value="CAP12-PCTIR_TIR"/>
    <property type="match status" value="1"/>
</dbReference>
<proteinExistence type="predicted"/>